<evidence type="ECO:0000256" key="1">
    <source>
        <dbReference type="SAM" id="MobiDB-lite"/>
    </source>
</evidence>
<feature type="compositionally biased region" description="Basic and acidic residues" evidence="1">
    <location>
        <begin position="631"/>
        <end position="647"/>
    </location>
</feature>
<reference evidence="2" key="1">
    <citation type="submission" date="2021-12" db="EMBL/GenBank/DDBJ databases">
        <title>Convergent genome expansion in fungi linked to evolution of root-endophyte symbiosis.</title>
        <authorList>
            <consortium name="DOE Joint Genome Institute"/>
            <person name="Ke Y.-H."/>
            <person name="Bonito G."/>
            <person name="Liao H.-L."/>
            <person name="Looney B."/>
            <person name="Rojas-Flechas A."/>
            <person name="Nash J."/>
            <person name="Hameed K."/>
            <person name="Schadt C."/>
            <person name="Martin F."/>
            <person name="Crous P.W."/>
            <person name="Miettinen O."/>
            <person name="Magnuson J.K."/>
            <person name="Labbe J."/>
            <person name="Jacobson D."/>
            <person name="Doktycz M.J."/>
            <person name="Veneault-Fourrey C."/>
            <person name="Kuo A."/>
            <person name="Mondo S."/>
            <person name="Calhoun S."/>
            <person name="Riley R."/>
            <person name="Ohm R."/>
            <person name="LaButti K."/>
            <person name="Andreopoulos B."/>
            <person name="Pangilinan J."/>
            <person name="Nolan M."/>
            <person name="Tritt A."/>
            <person name="Clum A."/>
            <person name="Lipzen A."/>
            <person name="Daum C."/>
            <person name="Barry K."/>
            <person name="Grigoriev I.V."/>
            <person name="Vilgalys R."/>
        </authorList>
    </citation>
    <scope>NUCLEOTIDE SEQUENCE</scope>
    <source>
        <strain evidence="2">PMI_201</strain>
    </source>
</reference>
<name>A0AAD4KHL1_9EURO</name>
<feature type="compositionally biased region" description="Basic and acidic residues" evidence="1">
    <location>
        <begin position="173"/>
        <end position="199"/>
    </location>
</feature>
<organism evidence="2 3">
    <name type="scientific">Talaromyces proteolyticus</name>
    <dbReference type="NCBI Taxonomy" id="1131652"/>
    <lineage>
        <taxon>Eukaryota</taxon>
        <taxon>Fungi</taxon>
        <taxon>Dikarya</taxon>
        <taxon>Ascomycota</taxon>
        <taxon>Pezizomycotina</taxon>
        <taxon>Eurotiomycetes</taxon>
        <taxon>Eurotiomycetidae</taxon>
        <taxon>Eurotiales</taxon>
        <taxon>Trichocomaceae</taxon>
        <taxon>Talaromyces</taxon>
        <taxon>Talaromyces sect. Bacilispori</taxon>
    </lineage>
</organism>
<feature type="compositionally biased region" description="Low complexity" evidence="1">
    <location>
        <begin position="135"/>
        <end position="150"/>
    </location>
</feature>
<feature type="compositionally biased region" description="Basic and acidic residues" evidence="1">
    <location>
        <begin position="754"/>
        <end position="769"/>
    </location>
</feature>
<feature type="compositionally biased region" description="Basic and acidic residues" evidence="1">
    <location>
        <begin position="658"/>
        <end position="688"/>
    </location>
</feature>
<sequence length="897" mass="99056">MNSNQLGPKRSFERDWKEIRQRLERKIAAAAAQAISARPGGGEIRKPRWPLTPQKQKGPRTYEVKTEDKLTKRGANPRTGMISPSNRTDSSREDHVPRPRASQKWKVNGNQWVCVDVSQSPSSISSVSEYKLSKTTSSAGSESTDTSSEGWGDRFVVNMPSAKEPNPPSMTDEEIRLYQEKKGKLHANEIKRHEMDASKSPKSSSAYRNTPHPKKMNSTPVLQKAMTTSSFQTDTSLSGSLKSDGSRHYYSPDEVGQTRVGSLSDEPKLKQKDLYHKLRAECFMGCMGMDQAGAKNPDEVLLFPNLDDEEEERRSPCPAPKSRNTDEAFRRPGKLPVPQASKIPQIAGQRVTSNPHKVTSNIPVISRPTALTIPPALTVVHATRIPKPPTNGSPVERTATRKEEDVFMSASNVPRVALKPITRSTIQPFRTRPPRTLAQKGSTLRHNITTPENDPFFSENSSSETSPTGHPHTTGDEEYRSTSISPDSDGSAHIATQDFAPASDDHPFSAPTSAVSMKLSPSDIFKNIPRRGPPLDEIHSPAKERALNELLVKKQRAKKAPSVAELDGLQVPQQLPSPPLSASPSPPPRSKPRERKGTHTIRMEIRMKAEKARQGAEEAKSASSRLTAARQHAERLAEARAAYDRVKAQSAVKGMRPPMDELREQKLNTERINEARKAYKAAKAKEQTENASEPQKQEAEEKPKSTTAASTSVPRSSKPSVEAKPVRKSRRTGAQRRAPSQTENKSPDDTIDSGPKKKTDTGNSKRDSMPDLSPSMGVLYLSLINLFDFLHHKQIYSDVLRYSQKLPQMALHCFKVCKSLAEAWIEFKETGTLPKSCTDDFGNFAKDIGQALVNFAVLGLVLIVVGRAAGYIVVVASWIVWFCKPFAWVFGGFIGST</sequence>
<protein>
    <recommendedName>
        <fullName evidence="4">NTP binding protein</fullName>
    </recommendedName>
</protein>
<evidence type="ECO:0000313" key="2">
    <source>
        <dbReference type="EMBL" id="KAH8691397.1"/>
    </source>
</evidence>
<proteinExistence type="predicted"/>
<feature type="compositionally biased region" description="Polar residues" evidence="1">
    <location>
        <begin position="439"/>
        <end position="468"/>
    </location>
</feature>
<dbReference type="EMBL" id="JAJTJA010000012">
    <property type="protein sequence ID" value="KAH8691397.1"/>
    <property type="molecule type" value="Genomic_DNA"/>
</dbReference>
<feature type="region of interest" description="Disordered" evidence="1">
    <location>
        <begin position="424"/>
        <end position="541"/>
    </location>
</feature>
<dbReference type="GeneID" id="70247492"/>
<feature type="non-terminal residue" evidence="2">
    <location>
        <position position="897"/>
    </location>
</feature>
<gene>
    <name evidence="2" type="ORF">BGW36DRAFT_388218</name>
</gene>
<feature type="region of interest" description="Disordered" evidence="1">
    <location>
        <begin position="305"/>
        <end position="339"/>
    </location>
</feature>
<feature type="region of interest" description="Disordered" evidence="1">
    <location>
        <begin position="33"/>
        <end position="269"/>
    </location>
</feature>
<feature type="compositionally biased region" description="Pro residues" evidence="1">
    <location>
        <begin position="575"/>
        <end position="589"/>
    </location>
</feature>
<feature type="compositionally biased region" description="Polar residues" evidence="1">
    <location>
        <begin position="216"/>
        <end position="243"/>
    </location>
</feature>
<keyword evidence="3" id="KW-1185">Reference proteome</keyword>
<feature type="compositionally biased region" description="Basic and acidic residues" evidence="1">
    <location>
        <begin position="595"/>
        <end position="620"/>
    </location>
</feature>
<comment type="caution">
    <text evidence="2">The sequence shown here is derived from an EMBL/GenBank/DDBJ whole genome shotgun (WGS) entry which is preliminary data.</text>
</comment>
<feature type="region of interest" description="Disordered" evidence="1">
    <location>
        <begin position="553"/>
        <end position="770"/>
    </location>
</feature>
<evidence type="ECO:0000313" key="3">
    <source>
        <dbReference type="Proteomes" id="UP001201262"/>
    </source>
</evidence>
<feature type="compositionally biased region" description="Low complexity" evidence="1">
    <location>
        <begin position="115"/>
        <end position="128"/>
    </location>
</feature>
<feature type="compositionally biased region" description="Basic and acidic residues" evidence="1">
    <location>
        <begin position="695"/>
        <end position="704"/>
    </location>
</feature>
<feature type="compositionally biased region" description="Polar residues" evidence="1">
    <location>
        <begin position="706"/>
        <end position="719"/>
    </location>
</feature>
<dbReference type="RefSeq" id="XP_046067489.1">
    <property type="nucleotide sequence ID" value="XM_046217205.1"/>
</dbReference>
<dbReference type="AlphaFoldDB" id="A0AAD4KHL1"/>
<feature type="compositionally biased region" description="Basic and acidic residues" evidence="1">
    <location>
        <begin position="60"/>
        <end position="71"/>
    </location>
</feature>
<dbReference type="Proteomes" id="UP001201262">
    <property type="component" value="Unassembled WGS sequence"/>
</dbReference>
<evidence type="ECO:0008006" key="4">
    <source>
        <dbReference type="Google" id="ProtNLM"/>
    </source>
</evidence>
<accession>A0AAD4KHL1</accession>